<keyword evidence="3 4" id="KW-0810">Translation regulation</keyword>
<evidence type="ECO:0000256" key="1">
    <source>
        <dbReference type="ARBA" id="ARBA00022490"/>
    </source>
</evidence>
<comment type="function">
    <text evidence="4">Acts as an anti-CsrA protein, binds CsrA and prevents it from repressing translation of its target genes, one of which is flagellin. Binds to flagellin and participates in the assembly of the flagellum.</text>
</comment>
<comment type="similarity">
    <text evidence="4">Belongs to the FliW family.</text>
</comment>
<dbReference type="PANTHER" id="PTHR39190">
    <property type="entry name" value="FLAGELLAR ASSEMBLY FACTOR FLIW"/>
    <property type="match status" value="1"/>
</dbReference>
<keyword evidence="6" id="KW-1185">Reference proteome</keyword>
<reference evidence="5" key="1">
    <citation type="submission" date="2013-04" db="EMBL/GenBank/DDBJ databases">
        <authorList>
            <person name="Harkins D.M."/>
            <person name="Durkin A.S."/>
            <person name="Selengut J.D."/>
            <person name="Sanka R."/>
            <person name="DePew J."/>
            <person name="Purushe J."/>
            <person name="Ahmed A."/>
            <person name="van der Linden H."/>
            <person name="Goris M.G.A."/>
            <person name="Hartskeerl R.A."/>
            <person name="Vinetz J.M."/>
            <person name="Sutton G.G."/>
            <person name="Nelson W.C."/>
            <person name="Fouts D.E."/>
        </authorList>
    </citation>
    <scope>NUCLEOTIDE SEQUENCE [LARGE SCALE GENOMIC DNA]</scope>
    <source>
        <strain evidence="5">BUT 6</strain>
    </source>
</reference>
<dbReference type="STRING" id="1193011.LEP1GSC058_3294"/>
<dbReference type="InterPro" id="IPR024046">
    <property type="entry name" value="Flagellar_assmbl_FliW_dom_sf"/>
</dbReference>
<proteinExistence type="inferred from homology"/>
<gene>
    <name evidence="4" type="primary">fliW</name>
    <name evidence="5" type="ORF">LEP1GSC058_3294</name>
</gene>
<dbReference type="EMBL" id="AKWZ02000010">
    <property type="protein sequence ID" value="EPG74089.1"/>
    <property type="molecule type" value="Genomic_DNA"/>
</dbReference>
<accession>S3V0H5</accession>
<dbReference type="Gene3D" id="2.30.290.10">
    <property type="entry name" value="BH3618-like"/>
    <property type="match status" value="1"/>
</dbReference>
<evidence type="ECO:0000256" key="2">
    <source>
        <dbReference type="ARBA" id="ARBA00022795"/>
    </source>
</evidence>
<evidence type="ECO:0000256" key="4">
    <source>
        <dbReference type="HAMAP-Rule" id="MF_01185"/>
    </source>
</evidence>
<dbReference type="GO" id="GO:0005737">
    <property type="term" value="C:cytoplasm"/>
    <property type="evidence" value="ECO:0007669"/>
    <property type="project" value="UniProtKB-SubCell"/>
</dbReference>
<dbReference type="Proteomes" id="UP000014540">
    <property type="component" value="Unassembled WGS sequence"/>
</dbReference>
<dbReference type="PANTHER" id="PTHR39190:SF1">
    <property type="entry name" value="FLAGELLAR ASSEMBLY FACTOR FLIW"/>
    <property type="match status" value="1"/>
</dbReference>
<name>S3V0H5_9LEPT</name>
<dbReference type="GO" id="GO:0006417">
    <property type="term" value="P:regulation of translation"/>
    <property type="evidence" value="ECO:0007669"/>
    <property type="project" value="UniProtKB-KW"/>
</dbReference>
<keyword evidence="2 4" id="KW-1005">Bacterial flagellum biogenesis</keyword>
<dbReference type="GO" id="GO:0044780">
    <property type="term" value="P:bacterial-type flagellum assembly"/>
    <property type="evidence" value="ECO:0007669"/>
    <property type="project" value="UniProtKB-UniRule"/>
</dbReference>
<comment type="subcellular location">
    <subcellularLocation>
        <location evidence="4">Cytoplasm</location>
    </subcellularLocation>
</comment>
<dbReference type="AlphaFoldDB" id="S3V0H5"/>
<dbReference type="NCBIfam" id="NF009793">
    <property type="entry name" value="PRK13285.1-1"/>
    <property type="match status" value="1"/>
</dbReference>
<dbReference type="Pfam" id="PF02623">
    <property type="entry name" value="FliW"/>
    <property type="match status" value="1"/>
</dbReference>
<evidence type="ECO:0000313" key="5">
    <source>
        <dbReference type="EMBL" id="EPG74089.1"/>
    </source>
</evidence>
<organism evidence="5 6">
    <name type="scientific">Leptospira fainei serovar Hurstbridge str. BUT 6</name>
    <dbReference type="NCBI Taxonomy" id="1193011"/>
    <lineage>
        <taxon>Bacteria</taxon>
        <taxon>Pseudomonadati</taxon>
        <taxon>Spirochaetota</taxon>
        <taxon>Spirochaetia</taxon>
        <taxon>Leptospirales</taxon>
        <taxon>Leptospiraceae</taxon>
        <taxon>Leptospira</taxon>
    </lineage>
</organism>
<dbReference type="HAMAP" id="MF_01185">
    <property type="entry name" value="FliW"/>
    <property type="match status" value="1"/>
</dbReference>
<dbReference type="SUPFAM" id="SSF141457">
    <property type="entry name" value="BH3618-like"/>
    <property type="match status" value="1"/>
</dbReference>
<dbReference type="InterPro" id="IPR003775">
    <property type="entry name" value="Flagellar_assembly_factor_FliW"/>
</dbReference>
<keyword evidence="4" id="KW-0143">Chaperone</keyword>
<evidence type="ECO:0000313" key="6">
    <source>
        <dbReference type="Proteomes" id="UP000014540"/>
    </source>
</evidence>
<evidence type="ECO:0000256" key="3">
    <source>
        <dbReference type="ARBA" id="ARBA00022845"/>
    </source>
</evidence>
<keyword evidence="1 4" id="KW-0963">Cytoplasm</keyword>
<sequence length="169" mass="18863">MPETVKLMAVSQKGPVKRSVMVEIQSKPFGKIRVSERQMIRFPEGLLGFAGYKNFALIEEEEESVFKWLQSVDEVELAFVVIPPSLFKKEYLPSLNVDELSQIDLKEVSEALVLVIVTIPGDDPASMTANLQGPILINKASLTGRQFISRNEAHSVREKILESATVEMS</sequence>
<protein>
    <recommendedName>
        <fullName evidence="4">Flagellar assembly factor FliW</fullName>
    </recommendedName>
</protein>
<comment type="caution">
    <text evidence="5">The sequence shown here is derived from an EMBL/GenBank/DDBJ whole genome shotgun (WGS) entry which is preliminary data.</text>
</comment>
<comment type="subunit">
    <text evidence="4">Interacts with translational regulator CsrA and flagellin(s).</text>
</comment>